<dbReference type="Gene3D" id="3.40.50.200">
    <property type="entry name" value="Peptidase S8/S53 domain"/>
    <property type="match status" value="1"/>
</dbReference>
<keyword evidence="8" id="KW-0732">Signal</keyword>
<dbReference type="InterPro" id="IPR023828">
    <property type="entry name" value="Peptidase_S8_Ser-AS"/>
</dbReference>
<dbReference type="InterPro" id="IPR022398">
    <property type="entry name" value="Peptidase_S8_His-AS"/>
</dbReference>
<dbReference type="PROSITE" id="PS51892">
    <property type="entry name" value="SUBTILASE"/>
    <property type="match status" value="1"/>
</dbReference>
<feature type="active site" description="Charge relay system" evidence="7">
    <location>
        <position position="513"/>
    </location>
</feature>
<dbReference type="Pfam" id="PF02225">
    <property type="entry name" value="PA"/>
    <property type="match status" value="1"/>
</dbReference>
<comment type="similarity">
    <text evidence="1 7">Belongs to the peptidase S8 family.</text>
</comment>
<keyword evidence="4" id="KW-0479">Metal-binding</keyword>
<name>A0ABT3A8P4_9ALTE</name>
<evidence type="ECO:0000256" key="5">
    <source>
        <dbReference type="ARBA" id="ARBA00022801"/>
    </source>
</evidence>
<dbReference type="InterPro" id="IPR003137">
    <property type="entry name" value="PA_domain"/>
</dbReference>
<evidence type="ECO:0000313" key="13">
    <source>
        <dbReference type="Proteomes" id="UP001652504"/>
    </source>
</evidence>
<evidence type="ECO:0000256" key="7">
    <source>
        <dbReference type="PROSITE-ProRule" id="PRU01240"/>
    </source>
</evidence>
<dbReference type="SUPFAM" id="SSF52743">
    <property type="entry name" value="Subtilisin-like"/>
    <property type="match status" value="1"/>
</dbReference>
<dbReference type="PRINTS" id="PR00723">
    <property type="entry name" value="SUBTILISIN"/>
</dbReference>
<dbReference type="PROSITE" id="PS00137">
    <property type="entry name" value="SUBTILASE_HIS"/>
    <property type="match status" value="1"/>
</dbReference>
<reference evidence="12 13" key="1">
    <citation type="submission" date="2022-10" db="EMBL/GenBank/DDBJ databases">
        <title>Aestuariibacter sp. AA17 isolated from Montipora capitata coral fragment.</title>
        <authorList>
            <person name="Emsley S.A."/>
            <person name="Pfannmuller K.M."/>
            <person name="Loughran R.M."/>
            <person name="Shlafstein M."/>
            <person name="Papke E."/>
            <person name="Saw J.H."/>
            <person name="Ushijima B."/>
            <person name="Videau P."/>
        </authorList>
    </citation>
    <scope>NUCLEOTIDE SEQUENCE [LARGE SCALE GENOMIC DNA]</scope>
    <source>
        <strain evidence="12 13">AA17</strain>
    </source>
</reference>
<evidence type="ECO:0000256" key="6">
    <source>
        <dbReference type="ARBA" id="ARBA00022825"/>
    </source>
</evidence>
<feature type="domain" description="PA" evidence="10">
    <location>
        <begin position="397"/>
        <end position="487"/>
    </location>
</feature>
<keyword evidence="13" id="KW-1185">Reference proteome</keyword>
<feature type="domain" description="Peptidase C-terminal archaeal/bacterial" evidence="11">
    <location>
        <begin position="604"/>
        <end position="669"/>
    </location>
</feature>
<dbReference type="RefSeq" id="WP_263712347.1">
    <property type="nucleotide sequence ID" value="NZ_JAOWKX010000005.1"/>
</dbReference>
<accession>A0ABT3A8P4</accession>
<dbReference type="InterPro" id="IPR015500">
    <property type="entry name" value="Peptidase_S8_subtilisin-rel"/>
</dbReference>
<feature type="active site" description="Charge relay system" evidence="7">
    <location>
        <position position="210"/>
    </location>
</feature>
<evidence type="ECO:0000256" key="2">
    <source>
        <dbReference type="ARBA" id="ARBA00022512"/>
    </source>
</evidence>
<feature type="domain" description="Peptidase C-terminal archaeal/bacterial" evidence="11">
    <location>
        <begin position="709"/>
        <end position="776"/>
    </location>
</feature>
<sequence>MRYNKCTQALKKRVSLAAMAALSLSSVSTAYAQGLKEVEPEIKGLTSADISFNQWRDSQRSTYASDATDQFIVEFASDIDGDKAAKKLAKKLKKALKHKKTLSKGQLKHVFKLASKLGIEETKSFLDVVRSMSEVKSVELDPVRYLMSQTSPWGISRVQADQLSDASANNLTVCIIDSGYERSNPDLNANNHSGTNDPGTGNWYQAGGSHGTHVAGTIAAVNNSEGVVGVLPEAKVNLHIVKVFNESGWGYSSDLASAVNTCVSNGANIVNMSLGGPSANNAERNALEAATAQGVLLIAASGNDGNSSLSYPASYDTVMAVGALDENNQHAEFSQYTPQVEISAPGEAILSTVAGDGRLGSLIVGSTSFDGEAIVPQSRYVQVSGNYQINNINGSVSGELASCSRTGSSYSCGTMTNKICLVERHSNQSGSSYPEIDPAKACADAGASGIVVYSNTARPGTQNPFLVDGANEVNVPIVSVNRSVGQAMASRVGQTASLTVVDNQDYAYYNGTSMATPHVAAVAALAWSNNLQCSNVEVREALKQTALDVDTAGRDDRTGYGLVQAKAASDYLSGACSDPVDVYTLENGIAFTPISGSQNTTTRFMMQVPAGATNLSFTMSGGTGDADMYVRFGSEPTSATYDCRPFENGNNESCDITNIQAGTYFVHVVGYSSFTGVQLLGSYTEPGTPGQGYNETIQDISATTGNWKYYAVEVPNGMASLNVDITNGSGDADLHVRYGAQPTTTLYDCRPFKNGNTESCSFTNPTVGTWHIGVRAYSTYSNVDLSVSYQP</sequence>
<keyword evidence="2" id="KW-0134">Cell wall</keyword>
<evidence type="ECO:0000313" key="12">
    <source>
        <dbReference type="EMBL" id="MCV2885053.1"/>
    </source>
</evidence>
<feature type="signal peptide" evidence="8">
    <location>
        <begin position="1"/>
        <end position="32"/>
    </location>
</feature>
<dbReference type="InterPro" id="IPR050131">
    <property type="entry name" value="Peptidase_S8_subtilisin-like"/>
</dbReference>
<dbReference type="CDD" id="cd04817">
    <property type="entry name" value="PA_VapT_like"/>
    <property type="match status" value="1"/>
</dbReference>
<protein>
    <submittedName>
        <fullName evidence="12">S8 family serine peptidase</fullName>
    </submittedName>
</protein>
<evidence type="ECO:0000256" key="3">
    <source>
        <dbReference type="ARBA" id="ARBA00022670"/>
    </source>
</evidence>
<dbReference type="InterPro" id="IPR000209">
    <property type="entry name" value="Peptidase_S8/S53_dom"/>
</dbReference>
<dbReference type="InterPro" id="IPR007280">
    <property type="entry name" value="Peptidase_C_arc/bac"/>
</dbReference>
<dbReference type="Pfam" id="PF00082">
    <property type="entry name" value="Peptidase_S8"/>
    <property type="match status" value="2"/>
</dbReference>
<keyword evidence="6 7" id="KW-0720">Serine protease</keyword>
<dbReference type="Gene3D" id="2.60.120.380">
    <property type="match status" value="2"/>
</dbReference>
<dbReference type="Gene3D" id="3.50.30.30">
    <property type="match status" value="1"/>
</dbReference>
<evidence type="ECO:0000259" key="9">
    <source>
        <dbReference type="Pfam" id="PF00082"/>
    </source>
</evidence>
<dbReference type="PANTHER" id="PTHR43806:SF11">
    <property type="entry name" value="CEREVISIN-RELATED"/>
    <property type="match status" value="1"/>
</dbReference>
<evidence type="ECO:0000259" key="11">
    <source>
        <dbReference type="Pfam" id="PF04151"/>
    </source>
</evidence>
<dbReference type="InterPro" id="IPR034202">
    <property type="entry name" value="Subtilisin_Carlsberg-like"/>
</dbReference>
<dbReference type="Pfam" id="PF04151">
    <property type="entry name" value="PPC"/>
    <property type="match status" value="2"/>
</dbReference>
<dbReference type="InterPro" id="IPR036852">
    <property type="entry name" value="Peptidase_S8/S53_dom_sf"/>
</dbReference>
<dbReference type="CDD" id="cd07477">
    <property type="entry name" value="Peptidases_S8_Subtilisin_subset"/>
    <property type="match status" value="1"/>
</dbReference>
<gene>
    <name evidence="12" type="ORF">OE749_10160</name>
</gene>
<proteinExistence type="inferred from homology"/>
<keyword evidence="2" id="KW-0964">Secreted</keyword>
<dbReference type="EMBL" id="JAOWKX010000005">
    <property type="protein sequence ID" value="MCV2885053.1"/>
    <property type="molecule type" value="Genomic_DNA"/>
</dbReference>
<keyword evidence="3 7" id="KW-0645">Protease</keyword>
<keyword evidence="5 7" id="KW-0378">Hydrolase</keyword>
<feature type="domain" description="Peptidase S8/S53" evidence="9">
    <location>
        <begin position="493"/>
        <end position="561"/>
    </location>
</feature>
<dbReference type="PROSITE" id="PS00138">
    <property type="entry name" value="SUBTILASE_SER"/>
    <property type="match status" value="1"/>
</dbReference>
<comment type="caution">
    <text evidence="12">The sequence shown here is derived from an EMBL/GenBank/DDBJ whole genome shotgun (WGS) entry which is preliminary data.</text>
</comment>
<feature type="active site" description="Charge relay system" evidence="7">
    <location>
        <position position="177"/>
    </location>
</feature>
<feature type="domain" description="Peptidase S8/S53" evidence="9">
    <location>
        <begin position="169"/>
        <end position="372"/>
    </location>
</feature>
<dbReference type="Proteomes" id="UP001652504">
    <property type="component" value="Unassembled WGS sequence"/>
</dbReference>
<evidence type="ECO:0000256" key="4">
    <source>
        <dbReference type="ARBA" id="ARBA00022723"/>
    </source>
</evidence>
<organism evidence="12 13">
    <name type="scientific">Fluctibacter corallii</name>
    <dbReference type="NCBI Taxonomy" id="2984329"/>
    <lineage>
        <taxon>Bacteria</taxon>
        <taxon>Pseudomonadati</taxon>
        <taxon>Pseudomonadota</taxon>
        <taxon>Gammaproteobacteria</taxon>
        <taxon>Alteromonadales</taxon>
        <taxon>Alteromonadaceae</taxon>
        <taxon>Fluctibacter</taxon>
    </lineage>
</organism>
<evidence type="ECO:0000256" key="8">
    <source>
        <dbReference type="SAM" id="SignalP"/>
    </source>
</evidence>
<evidence type="ECO:0000259" key="10">
    <source>
        <dbReference type="Pfam" id="PF02225"/>
    </source>
</evidence>
<feature type="chain" id="PRO_5045524734" evidence="8">
    <location>
        <begin position="33"/>
        <end position="791"/>
    </location>
</feature>
<dbReference type="PANTHER" id="PTHR43806">
    <property type="entry name" value="PEPTIDASE S8"/>
    <property type="match status" value="1"/>
</dbReference>
<evidence type="ECO:0000256" key="1">
    <source>
        <dbReference type="ARBA" id="ARBA00011073"/>
    </source>
</evidence>